<evidence type="ECO:0000256" key="1">
    <source>
        <dbReference type="ARBA" id="ARBA00004651"/>
    </source>
</evidence>
<dbReference type="PANTHER" id="PTHR34582">
    <property type="entry name" value="UPF0702 TRANSMEMBRANE PROTEIN YCAP"/>
    <property type="match status" value="1"/>
</dbReference>
<dbReference type="InterPro" id="IPR048454">
    <property type="entry name" value="YetF_N"/>
</dbReference>
<evidence type="ECO:0000259" key="8">
    <source>
        <dbReference type="Pfam" id="PF04239"/>
    </source>
</evidence>
<dbReference type="STRING" id="1123350.SAMN02744040_02078"/>
<dbReference type="Proteomes" id="UP000242520">
    <property type="component" value="Unassembled WGS sequence"/>
</dbReference>
<accession>A0A1M5T933</accession>
<dbReference type="AlphaFoldDB" id="A0A1M5T933"/>
<evidence type="ECO:0000313" key="10">
    <source>
        <dbReference type="EMBL" id="SHH47285.1"/>
    </source>
</evidence>
<evidence type="ECO:0000256" key="7">
    <source>
        <dbReference type="SAM" id="Phobius"/>
    </source>
</evidence>
<evidence type="ECO:0000256" key="3">
    <source>
        <dbReference type="ARBA" id="ARBA00022475"/>
    </source>
</evidence>
<feature type="domain" description="YetF-like N-terminal transmembrane" evidence="9">
    <location>
        <begin position="7"/>
        <end position="81"/>
    </location>
</feature>
<dbReference type="InterPro" id="IPR023090">
    <property type="entry name" value="UPF0702_alpha/beta_dom_sf"/>
</dbReference>
<keyword evidence="4 7" id="KW-0812">Transmembrane</keyword>
<dbReference type="EMBL" id="FQXH01000029">
    <property type="protein sequence ID" value="SHH47285.1"/>
    <property type="molecule type" value="Genomic_DNA"/>
</dbReference>
<evidence type="ECO:0000256" key="6">
    <source>
        <dbReference type="ARBA" id="ARBA00023136"/>
    </source>
</evidence>
<dbReference type="Pfam" id="PF20730">
    <property type="entry name" value="YetF_N"/>
    <property type="match status" value="1"/>
</dbReference>
<evidence type="ECO:0000256" key="4">
    <source>
        <dbReference type="ARBA" id="ARBA00022692"/>
    </source>
</evidence>
<sequence>MDRSLIFSLTLELTVGFLALLTVTYFLRKTQINQITPFDFISALILGELVGNAIYDKETNILYILYAILLWTCLMYVVEIITQKFKKTRSFLEGNPSILIRHGQIDFKQLQKEKLDINELQSLLRSKDVFSIREVEYAILEPSGSISVLKKSKYENPINEDLNLPEKPVHLPVTFILDGEVLWDNVKSCGFNEKWLKKQLHANNIDKIKNILYADWKKDEGIYIIKKKNI</sequence>
<reference evidence="11" key="1">
    <citation type="submission" date="2016-11" db="EMBL/GenBank/DDBJ databases">
        <authorList>
            <person name="Varghese N."/>
            <person name="Submissions S."/>
        </authorList>
    </citation>
    <scope>NUCLEOTIDE SEQUENCE [LARGE SCALE GENOMIC DNA]</scope>
    <source>
        <strain evidence="11">DSM 15285</strain>
    </source>
</reference>
<organism evidence="10 11">
    <name type="scientific">Tepidibacter thalassicus DSM 15285</name>
    <dbReference type="NCBI Taxonomy" id="1123350"/>
    <lineage>
        <taxon>Bacteria</taxon>
        <taxon>Bacillati</taxon>
        <taxon>Bacillota</taxon>
        <taxon>Clostridia</taxon>
        <taxon>Peptostreptococcales</taxon>
        <taxon>Peptostreptococcaceae</taxon>
        <taxon>Tepidibacter</taxon>
    </lineage>
</organism>
<feature type="domain" description="YetF C-terminal" evidence="8">
    <location>
        <begin position="83"/>
        <end position="216"/>
    </location>
</feature>
<protein>
    <submittedName>
        <fullName evidence="10">Uncharacterized membrane protein YcaP, DUF421 family</fullName>
    </submittedName>
</protein>
<dbReference type="RefSeq" id="WP_072726146.1">
    <property type="nucleotide sequence ID" value="NZ_FQXH01000029.1"/>
</dbReference>
<keyword evidence="11" id="KW-1185">Reference proteome</keyword>
<evidence type="ECO:0000313" key="11">
    <source>
        <dbReference type="Proteomes" id="UP000242520"/>
    </source>
</evidence>
<dbReference type="Pfam" id="PF04239">
    <property type="entry name" value="DUF421"/>
    <property type="match status" value="1"/>
</dbReference>
<comment type="similarity">
    <text evidence="2">Belongs to the UPF0702 family.</text>
</comment>
<name>A0A1M5T933_9FIRM</name>
<comment type="subcellular location">
    <subcellularLocation>
        <location evidence="1">Cell membrane</location>
        <topology evidence="1">Multi-pass membrane protein</topology>
    </subcellularLocation>
</comment>
<dbReference type="PANTHER" id="PTHR34582:SF5">
    <property type="entry name" value="UPF0702 TRANSMEMBRANE PROTEIN YETF"/>
    <property type="match status" value="1"/>
</dbReference>
<gene>
    <name evidence="10" type="ORF">SAMN02744040_02078</name>
</gene>
<dbReference type="InterPro" id="IPR007353">
    <property type="entry name" value="DUF421"/>
</dbReference>
<feature type="transmembrane region" description="Helical" evidence="7">
    <location>
        <begin position="6"/>
        <end position="26"/>
    </location>
</feature>
<keyword evidence="6 7" id="KW-0472">Membrane</keyword>
<evidence type="ECO:0000256" key="2">
    <source>
        <dbReference type="ARBA" id="ARBA00006448"/>
    </source>
</evidence>
<feature type="transmembrane region" description="Helical" evidence="7">
    <location>
        <begin position="61"/>
        <end position="81"/>
    </location>
</feature>
<evidence type="ECO:0000256" key="5">
    <source>
        <dbReference type="ARBA" id="ARBA00022989"/>
    </source>
</evidence>
<proteinExistence type="inferred from homology"/>
<dbReference type="GO" id="GO:0005886">
    <property type="term" value="C:plasma membrane"/>
    <property type="evidence" value="ECO:0007669"/>
    <property type="project" value="UniProtKB-SubCell"/>
</dbReference>
<keyword evidence="3" id="KW-1003">Cell membrane</keyword>
<keyword evidence="5 7" id="KW-1133">Transmembrane helix</keyword>
<dbReference type="Gene3D" id="3.30.240.20">
    <property type="entry name" value="bsu07140 like domains"/>
    <property type="match status" value="2"/>
</dbReference>
<evidence type="ECO:0000259" key="9">
    <source>
        <dbReference type="Pfam" id="PF20730"/>
    </source>
</evidence>